<proteinExistence type="predicted"/>
<protein>
    <recommendedName>
        <fullName evidence="3">Adenylate kinase</fullName>
    </recommendedName>
</protein>
<evidence type="ECO:0000313" key="1">
    <source>
        <dbReference type="EMBL" id="GGF88300.1"/>
    </source>
</evidence>
<reference evidence="1" key="1">
    <citation type="journal article" date="2014" name="Int. J. Syst. Evol. Microbiol.">
        <title>Complete genome sequence of Corynebacterium casei LMG S-19264T (=DSM 44701T), isolated from a smear-ripened cheese.</title>
        <authorList>
            <consortium name="US DOE Joint Genome Institute (JGI-PGF)"/>
            <person name="Walter F."/>
            <person name="Albersmeier A."/>
            <person name="Kalinowski J."/>
            <person name="Ruckert C."/>
        </authorList>
    </citation>
    <scope>NUCLEOTIDE SEQUENCE</scope>
    <source>
        <strain evidence="1">CGMCC 1.12987</strain>
    </source>
</reference>
<dbReference type="Proteomes" id="UP000644756">
    <property type="component" value="Unassembled WGS sequence"/>
</dbReference>
<keyword evidence="2" id="KW-1185">Reference proteome</keyword>
<sequence>MTTLTAPQTATLPNIALTGALRSGKSSVSAYLRDKYGYTEFAFGDEMKRFAHEIFNVPQSPKPRELYQWFGETMRQRDPDVWVRKCFEDIRWYTDNYARDEYIQQTPPPVVITDLRLPTEYDRCRSEGYVIIRIRAQSALRIHRAVESADTFNLRDLTHETESHVDKFAVDYEITNDGSLAELYAAVDAIMADLKR</sequence>
<evidence type="ECO:0008006" key="3">
    <source>
        <dbReference type="Google" id="ProtNLM"/>
    </source>
</evidence>
<name>A0A917CGU3_9BACL</name>
<dbReference type="AlphaFoldDB" id="A0A917CGU3"/>
<comment type="caution">
    <text evidence="1">The sequence shown here is derived from an EMBL/GenBank/DDBJ whole genome shotgun (WGS) entry which is preliminary data.</text>
</comment>
<evidence type="ECO:0000313" key="2">
    <source>
        <dbReference type="Proteomes" id="UP000644756"/>
    </source>
</evidence>
<dbReference type="Gene3D" id="3.40.50.300">
    <property type="entry name" value="P-loop containing nucleotide triphosphate hydrolases"/>
    <property type="match status" value="1"/>
</dbReference>
<organism evidence="1 2">
    <name type="scientific">Paenibacillus abyssi</name>
    <dbReference type="NCBI Taxonomy" id="1340531"/>
    <lineage>
        <taxon>Bacteria</taxon>
        <taxon>Bacillati</taxon>
        <taxon>Bacillota</taxon>
        <taxon>Bacilli</taxon>
        <taxon>Bacillales</taxon>
        <taxon>Paenibacillaceae</taxon>
        <taxon>Paenibacillus</taxon>
    </lineage>
</organism>
<dbReference type="RefSeq" id="WP_188528154.1">
    <property type="nucleotide sequence ID" value="NZ_BMGR01000001.1"/>
</dbReference>
<dbReference type="EMBL" id="BMGR01000001">
    <property type="protein sequence ID" value="GGF88300.1"/>
    <property type="molecule type" value="Genomic_DNA"/>
</dbReference>
<accession>A0A917CGU3</accession>
<reference evidence="1" key="2">
    <citation type="submission" date="2020-09" db="EMBL/GenBank/DDBJ databases">
        <authorList>
            <person name="Sun Q."/>
            <person name="Zhou Y."/>
        </authorList>
    </citation>
    <scope>NUCLEOTIDE SEQUENCE</scope>
    <source>
        <strain evidence="1">CGMCC 1.12987</strain>
    </source>
</reference>
<gene>
    <name evidence="1" type="ORF">GCM10010916_02040</name>
</gene>
<dbReference type="SUPFAM" id="SSF52540">
    <property type="entry name" value="P-loop containing nucleoside triphosphate hydrolases"/>
    <property type="match status" value="1"/>
</dbReference>
<dbReference type="InterPro" id="IPR027417">
    <property type="entry name" value="P-loop_NTPase"/>
</dbReference>